<sequence>MDVNKLLNVTANNINKELTEMLRTKQSIVNMFLSDIETLSSNGISYRVLLEKGDIPIALKHFQTMIYVAKKKRSLNEASNERTYLDEVNNEQTQEQRSTAKTVAKSLSETKEIDLIEWKMIMPDIADKLVHDIVNQGYKIEEVKSWIKEKRLPNSSALRRYFTALKQTTN</sequence>
<accession>A0ABW7J3F4</accession>
<protein>
    <submittedName>
        <fullName evidence="1">Uncharacterized protein</fullName>
    </submittedName>
</protein>
<dbReference type="EMBL" id="JBIHSE010000001">
    <property type="protein sequence ID" value="MFH0270592.1"/>
    <property type="molecule type" value="Genomic_DNA"/>
</dbReference>
<reference evidence="1 2" key="1">
    <citation type="submission" date="2024-10" db="EMBL/GenBank/DDBJ databases">
        <authorList>
            <person name="Yibar A."/>
            <person name="Saticioglu I.B."/>
            <person name="Duman M."/>
            <person name="Ajmi N."/>
            <person name="Gurler F."/>
            <person name="Ay H."/>
            <person name="Onuk E."/>
            <person name="Guler S."/>
            <person name="Romalde J.L."/>
        </authorList>
    </citation>
    <scope>NUCLEOTIDE SEQUENCE [LARGE SCALE GENOMIC DNA]</scope>
    <source>
        <strain evidence="1 2">1-TCBS-A</strain>
    </source>
</reference>
<dbReference type="Proteomes" id="UP001607221">
    <property type="component" value="Unassembled WGS sequence"/>
</dbReference>
<dbReference type="RefSeq" id="WP_394631716.1">
    <property type="nucleotide sequence ID" value="NZ_JBIHSE010000001.1"/>
</dbReference>
<evidence type="ECO:0000313" key="1">
    <source>
        <dbReference type="EMBL" id="MFH0270592.1"/>
    </source>
</evidence>
<name>A0ABW7J3F4_9VIBR</name>
<proteinExistence type="predicted"/>
<gene>
    <name evidence="1" type="ORF">ACGRHZ_04520</name>
</gene>
<keyword evidence="2" id="KW-1185">Reference proteome</keyword>
<evidence type="ECO:0000313" key="2">
    <source>
        <dbReference type="Proteomes" id="UP001607221"/>
    </source>
</evidence>
<organism evidence="1 2">
    <name type="scientific">Vibrio jasicida</name>
    <dbReference type="NCBI Taxonomy" id="766224"/>
    <lineage>
        <taxon>Bacteria</taxon>
        <taxon>Pseudomonadati</taxon>
        <taxon>Pseudomonadota</taxon>
        <taxon>Gammaproteobacteria</taxon>
        <taxon>Vibrionales</taxon>
        <taxon>Vibrionaceae</taxon>
        <taxon>Vibrio</taxon>
    </lineage>
</organism>
<comment type="caution">
    <text evidence="1">The sequence shown here is derived from an EMBL/GenBank/DDBJ whole genome shotgun (WGS) entry which is preliminary data.</text>
</comment>